<sequence>MGIAINFLMQKGVELDLPNMKYRELMSWYGIKFGKWKQLPDIEYISIFETKKSSRFRAGGGNATYISEVIFKLNMFYQRNKHITLLATKNKDKVMEIATIISQELNVQLNIATK</sequence>
<accession>A0A3N4P7J6</accession>
<proteinExistence type="predicted"/>
<dbReference type="AlphaFoldDB" id="A0A3N4P7J6"/>
<name>A0A3N4P7J6_9FLAO</name>
<gene>
    <name evidence="1" type="ORF">EGM88_03755</name>
</gene>
<comment type="caution">
    <text evidence="1">The sequence shown here is derived from an EMBL/GenBank/DDBJ whole genome shotgun (WGS) entry which is preliminary data.</text>
</comment>
<evidence type="ECO:0000313" key="1">
    <source>
        <dbReference type="EMBL" id="RPD99669.1"/>
    </source>
</evidence>
<protein>
    <submittedName>
        <fullName evidence="1">Uncharacterized protein</fullName>
    </submittedName>
</protein>
<keyword evidence="2" id="KW-1185">Reference proteome</keyword>
<organism evidence="1 2">
    <name type="scientific">Aureibaculum marinum</name>
    <dbReference type="NCBI Taxonomy" id="2487930"/>
    <lineage>
        <taxon>Bacteria</taxon>
        <taxon>Pseudomonadati</taxon>
        <taxon>Bacteroidota</taxon>
        <taxon>Flavobacteriia</taxon>
        <taxon>Flavobacteriales</taxon>
        <taxon>Flavobacteriaceae</taxon>
        <taxon>Aureibaculum</taxon>
    </lineage>
</organism>
<reference evidence="1 2" key="1">
    <citation type="submission" date="2018-11" db="EMBL/GenBank/DDBJ databases">
        <title>Aureibaculum marinum gen. nov., sp. nov., a member of the family Flavobacteriaceae isolated from the Bohai Sea.</title>
        <authorList>
            <person name="Ji X."/>
        </authorList>
    </citation>
    <scope>NUCLEOTIDE SEQUENCE [LARGE SCALE GENOMIC DNA]</scope>
    <source>
        <strain evidence="1 2">BH-SD17</strain>
    </source>
</reference>
<dbReference type="Proteomes" id="UP000270856">
    <property type="component" value="Unassembled WGS sequence"/>
</dbReference>
<evidence type="ECO:0000313" key="2">
    <source>
        <dbReference type="Proteomes" id="UP000270856"/>
    </source>
</evidence>
<dbReference type="EMBL" id="RPFJ01000003">
    <property type="protein sequence ID" value="RPD99669.1"/>
    <property type="molecule type" value="Genomic_DNA"/>
</dbReference>